<gene>
    <name evidence="1" type="ORF">F8M41_025339</name>
</gene>
<dbReference type="EMBL" id="WTPW01000010">
    <property type="protein sequence ID" value="KAF0561145.1"/>
    <property type="molecule type" value="Genomic_DNA"/>
</dbReference>
<accession>A0A8H4B4Z7</accession>
<organism evidence="1 2">
    <name type="scientific">Gigaspora margarita</name>
    <dbReference type="NCBI Taxonomy" id="4874"/>
    <lineage>
        <taxon>Eukaryota</taxon>
        <taxon>Fungi</taxon>
        <taxon>Fungi incertae sedis</taxon>
        <taxon>Mucoromycota</taxon>
        <taxon>Glomeromycotina</taxon>
        <taxon>Glomeromycetes</taxon>
        <taxon>Diversisporales</taxon>
        <taxon>Gigasporaceae</taxon>
        <taxon>Gigaspora</taxon>
    </lineage>
</organism>
<name>A0A8H4B4Z7_GIGMA</name>
<evidence type="ECO:0000313" key="2">
    <source>
        <dbReference type="Proteomes" id="UP000439903"/>
    </source>
</evidence>
<dbReference type="OrthoDB" id="2419065at2759"/>
<evidence type="ECO:0000313" key="1">
    <source>
        <dbReference type="EMBL" id="KAF0561145.1"/>
    </source>
</evidence>
<reference evidence="1 2" key="1">
    <citation type="journal article" date="2019" name="Environ. Microbiol.">
        <title>At the nexus of three kingdoms: the genome of the mycorrhizal fungus Gigaspora margarita provides insights into plant, endobacterial and fungal interactions.</title>
        <authorList>
            <person name="Venice F."/>
            <person name="Ghignone S."/>
            <person name="Salvioli di Fossalunga A."/>
            <person name="Amselem J."/>
            <person name="Novero M."/>
            <person name="Xianan X."/>
            <person name="Sedzielewska Toro K."/>
            <person name="Morin E."/>
            <person name="Lipzen A."/>
            <person name="Grigoriev I.V."/>
            <person name="Henrissat B."/>
            <person name="Martin F.M."/>
            <person name="Bonfante P."/>
        </authorList>
    </citation>
    <scope>NUCLEOTIDE SEQUENCE [LARGE SCALE GENOMIC DNA]</scope>
    <source>
        <strain evidence="1 2">BEG34</strain>
    </source>
</reference>
<comment type="caution">
    <text evidence="1">The sequence shown here is derived from an EMBL/GenBank/DDBJ whole genome shotgun (WGS) entry which is preliminary data.</text>
</comment>
<keyword evidence="2" id="KW-1185">Reference proteome</keyword>
<dbReference type="AlphaFoldDB" id="A0A8H4B4Z7"/>
<dbReference type="Proteomes" id="UP000439903">
    <property type="component" value="Unassembled WGS sequence"/>
</dbReference>
<sequence length="77" mass="8916">MLNNFNNFNKLNTGDFIEFKHEVIIKLNKNPILEQELKQQLSTPIPTPITTDRFRDQDSSSVTAESIVYAFYKAIQP</sequence>
<proteinExistence type="predicted"/>
<protein>
    <submittedName>
        <fullName evidence="1">Uncharacterized protein</fullName>
    </submittedName>
</protein>